<protein>
    <submittedName>
        <fullName evidence="1">Uncharacterized protein</fullName>
    </submittedName>
</protein>
<keyword evidence="2" id="KW-1185">Reference proteome</keyword>
<gene>
    <name evidence="1" type="ORF">PBRA_009071</name>
</gene>
<organism evidence="1 2">
    <name type="scientific">Plasmodiophora brassicae</name>
    <name type="common">Clubroot disease agent</name>
    <dbReference type="NCBI Taxonomy" id="37360"/>
    <lineage>
        <taxon>Eukaryota</taxon>
        <taxon>Sar</taxon>
        <taxon>Rhizaria</taxon>
        <taxon>Endomyxa</taxon>
        <taxon>Phytomyxea</taxon>
        <taxon>Plasmodiophorida</taxon>
        <taxon>Plasmodiophoridae</taxon>
        <taxon>Plasmodiophora</taxon>
    </lineage>
</organism>
<reference evidence="1 2" key="1">
    <citation type="submission" date="2015-02" db="EMBL/GenBank/DDBJ databases">
        <authorList>
            <person name="Chooi Y.-H."/>
        </authorList>
    </citation>
    <scope>NUCLEOTIDE SEQUENCE [LARGE SCALE GENOMIC DNA]</scope>
    <source>
        <strain evidence="1">E3</strain>
    </source>
</reference>
<proteinExistence type="predicted"/>
<dbReference type="EMBL" id="CDSF01000129">
    <property type="protein sequence ID" value="CEP02487.1"/>
    <property type="molecule type" value="Genomic_DNA"/>
</dbReference>
<evidence type="ECO:0000313" key="2">
    <source>
        <dbReference type="Proteomes" id="UP000039324"/>
    </source>
</evidence>
<dbReference type="Proteomes" id="UP000039324">
    <property type="component" value="Unassembled WGS sequence"/>
</dbReference>
<dbReference type="AlphaFoldDB" id="A0A0G4J4P8"/>
<accession>A0A0G4J4P8</accession>
<evidence type="ECO:0000313" key="1">
    <source>
        <dbReference type="EMBL" id="CEP02487.1"/>
    </source>
</evidence>
<name>A0A0G4J4P8_PLABS</name>
<sequence length="194" mass="21365">MQSVGASDIVSYVQFTAKVRKRHVKGWVRDRPSALDPRGELDGCVRAQNGPHLEFFKKEPNNTWTKVLHTSTAAFGVTKPVWTNVGFEAPNDKNAVYLVRTFDCIPGNAPVLLGDCEFPIKSLMSKHKLKLKGGDYWVKLTQVALVNHPRTVPEPATLTDAAAAQSIAPLPPPPAYDDVLADHDFDAFKPIKHA</sequence>